<dbReference type="EMBL" id="JYDR01000051">
    <property type="protein sequence ID" value="KRY71889.1"/>
    <property type="molecule type" value="Genomic_DNA"/>
</dbReference>
<dbReference type="PANTHER" id="PTHR37984:SF5">
    <property type="entry name" value="PROTEIN NYNRIN-LIKE"/>
    <property type="match status" value="1"/>
</dbReference>
<dbReference type="Proteomes" id="UP000054632">
    <property type="component" value="Unassembled WGS sequence"/>
</dbReference>
<evidence type="ECO:0000313" key="7">
    <source>
        <dbReference type="Proteomes" id="UP000054805"/>
    </source>
</evidence>
<evidence type="ECO:0000313" key="4">
    <source>
        <dbReference type="EMBL" id="KRZ33269.1"/>
    </source>
</evidence>
<dbReference type="Pfam" id="PF17919">
    <property type="entry name" value="RT_RNaseH_2"/>
    <property type="match status" value="1"/>
</dbReference>
<dbReference type="AlphaFoldDB" id="A0A0V1JFE9"/>
<evidence type="ECO:0000313" key="5">
    <source>
        <dbReference type="EMBL" id="KRZ37064.1"/>
    </source>
</evidence>
<dbReference type="InterPro" id="IPR043502">
    <property type="entry name" value="DNA/RNA_pol_sf"/>
</dbReference>
<feature type="domain" description="Reverse transcriptase/retrotransposon-derived protein RNase H-like" evidence="2">
    <location>
        <begin position="6"/>
        <end position="66"/>
    </location>
</feature>
<dbReference type="EMBL" id="JYDS01000010">
    <property type="protein sequence ID" value="KRZ33269.1"/>
    <property type="molecule type" value="Genomic_DNA"/>
</dbReference>
<accession>A0A0V1JFE9</accession>
<dbReference type="PANTHER" id="PTHR37984">
    <property type="entry name" value="PROTEIN CBG26694"/>
    <property type="match status" value="1"/>
</dbReference>
<dbReference type="InterPro" id="IPR050951">
    <property type="entry name" value="Retrovirus_Pol_polyprotein"/>
</dbReference>
<gene>
    <name evidence="3" type="ORF">T4A_13210</name>
    <name evidence="4" type="ORF">T4B_5439</name>
    <name evidence="5" type="ORF">T4C_2115</name>
</gene>
<evidence type="ECO:0000259" key="2">
    <source>
        <dbReference type="Pfam" id="PF17919"/>
    </source>
</evidence>
<dbReference type="SUPFAM" id="SSF56672">
    <property type="entry name" value="DNA/RNA polymerases"/>
    <property type="match status" value="1"/>
</dbReference>
<dbReference type="Proteomes" id="UP000054805">
    <property type="component" value="Unassembled WGS sequence"/>
</dbReference>
<comment type="caution">
    <text evidence="4">The sequence shown here is derived from an EMBL/GenBank/DDBJ whole genome shotgun (WGS) entry which is preliminary data.</text>
</comment>
<evidence type="ECO:0000313" key="6">
    <source>
        <dbReference type="Proteomes" id="UP000054632"/>
    </source>
</evidence>
<dbReference type="InterPro" id="IPR041577">
    <property type="entry name" value="RT_RNaseH_2"/>
</dbReference>
<evidence type="ECO:0000256" key="1">
    <source>
        <dbReference type="ARBA" id="ARBA00023268"/>
    </source>
</evidence>
<dbReference type="Proteomes" id="UP000054826">
    <property type="component" value="Unassembled WGS sequence"/>
</dbReference>
<keyword evidence="1" id="KW-0511">Multifunctional enzyme</keyword>
<keyword evidence="7" id="KW-1185">Reference proteome</keyword>
<reference evidence="6 7" key="1">
    <citation type="submission" date="2015-01" db="EMBL/GenBank/DDBJ databases">
        <title>Evolution of Trichinella species and genotypes.</title>
        <authorList>
            <person name="Korhonen P.K."/>
            <person name="Edoardo P."/>
            <person name="Giuseppe L.R."/>
            <person name="Gasser R.B."/>
        </authorList>
    </citation>
    <scope>NUCLEOTIDE SEQUENCE [LARGE SCALE GENOMIC DNA]</scope>
    <source>
        <strain evidence="3">ISS13</strain>
        <strain evidence="5">ISS176</strain>
        <strain evidence="4">ISS588</strain>
    </source>
</reference>
<dbReference type="GO" id="GO:0003824">
    <property type="term" value="F:catalytic activity"/>
    <property type="evidence" value="ECO:0007669"/>
    <property type="project" value="UniProtKB-KW"/>
</dbReference>
<sequence>MSDTLVHYDKKLPLSTNACDHGLQAKLCHRFPSGVDKPIAFASRLLTKMEKRYAAIEKEALGIFFFGVKVCRVPSFMTNSLC</sequence>
<evidence type="ECO:0000313" key="3">
    <source>
        <dbReference type="EMBL" id="KRY71889.1"/>
    </source>
</evidence>
<proteinExistence type="predicted"/>
<protein>
    <recommendedName>
        <fullName evidence="2">Reverse transcriptase/retrotransposon-derived protein RNase H-like domain-containing protein</fullName>
    </recommendedName>
</protein>
<organism evidence="4 7">
    <name type="scientific">Trichinella pseudospiralis</name>
    <name type="common">Parasitic roundworm</name>
    <dbReference type="NCBI Taxonomy" id="6337"/>
    <lineage>
        <taxon>Eukaryota</taxon>
        <taxon>Metazoa</taxon>
        <taxon>Ecdysozoa</taxon>
        <taxon>Nematoda</taxon>
        <taxon>Enoplea</taxon>
        <taxon>Dorylaimia</taxon>
        <taxon>Trichinellida</taxon>
        <taxon>Trichinellidae</taxon>
        <taxon>Trichinella</taxon>
    </lineage>
</organism>
<dbReference type="EMBL" id="JYDV01000063">
    <property type="protein sequence ID" value="KRZ37064.1"/>
    <property type="molecule type" value="Genomic_DNA"/>
</dbReference>
<name>A0A0V1JFE9_TRIPS</name>